<evidence type="ECO:0000259" key="2">
    <source>
        <dbReference type="Pfam" id="PF06863"/>
    </source>
</evidence>
<dbReference type="InterPro" id="IPR010679">
    <property type="entry name" value="DUF1254"/>
</dbReference>
<dbReference type="AlphaFoldDB" id="A0A194WT26"/>
<dbReference type="PANTHER" id="PTHR36509">
    <property type="entry name" value="BLL3101 PROTEIN"/>
    <property type="match status" value="1"/>
</dbReference>
<dbReference type="Pfam" id="PF06742">
    <property type="entry name" value="DUF1214"/>
    <property type="match status" value="1"/>
</dbReference>
<dbReference type="Pfam" id="PF06863">
    <property type="entry name" value="DUF1254"/>
    <property type="match status" value="1"/>
</dbReference>
<keyword evidence="4" id="KW-1185">Reference proteome</keyword>
<dbReference type="Gene3D" id="2.60.120.600">
    <property type="entry name" value="Domain of unknown function DUF1214, C-terminal domain"/>
    <property type="match status" value="1"/>
</dbReference>
<feature type="domain" description="DUF1214" evidence="1">
    <location>
        <begin position="363"/>
        <end position="470"/>
    </location>
</feature>
<dbReference type="SUPFAM" id="SSF160935">
    <property type="entry name" value="VPA0735-like"/>
    <property type="match status" value="1"/>
</dbReference>
<reference evidence="3 4" key="1">
    <citation type="submission" date="2015-10" db="EMBL/GenBank/DDBJ databases">
        <title>Full genome of DAOMC 229536 Phialocephala scopiformis, a fungal endophyte of spruce producing the potent anti-insectan compound rugulosin.</title>
        <authorList>
            <consortium name="DOE Joint Genome Institute"/>
            <person name="Walker A.K."/>
            <person name="Frasz S.L."/>
            <person name="Seifert K.A."/>
            <person name="Miller J.D."/>
            <person name="Mondo S.J."/>
            <person name="Labutti K."/>
            <person name="Lipzen A."/>
            <person name="Dockter R."/>
            <person name="Kennedy M."/>
            <person name="Grigoriev I.V."/>
            <person name="Spatafora J.W."/>
        </authorList>
    </citation>
    <scope>NUCLEOTIDE SEQUENCE [LARGE SCALE GENOMIC DNA]</scope>
    <source>
        <strain evidence="3 4">CBS 120377</strain>
    </source>
</reference>
<dbReference type="OrthoDB" id="2018906at2759"/>
<dbReference type="PANTHER" id="PTHR36509:SF3">
    <property type="entry name" value="SIGNAL PEPTIDE PROTEIN"/>
    <property type="match status" value="1"/>
</dbReference>
<dbReference type="Proteomes" id="UP000070700">
    <property type="component" value="Unassembled WGS sequence"/>
</dbReference>
<sequence>MSVFNATVFALQYGLPLLSYARVALQVVNENATNTFLHNTQLSTAASTTVVLPNVDTLYSSAAYDLSENNVQITVPSIEPDRYWSVAFYDPFGNNYATPGSVNNNTGGTYLLSYVPNAAWGFHPYTPESGSNPYKGLINSPTIDGTILARILVKNNSSDLAYVQSLTNATTMKPVPRLTGTSSNCTNTNNTLLANTPIITNSTMFTNDTLIANITTCDNNTNAFSTPSLTKANLAPYTSTNNTALATLQLLANFFNSNPPFDISAASVESLLSNLMTAGVYDHAYREPPGLNLTEAYETAISNISASYSDYFEPLNNNWLHNVQAGSFGDQYLDRALTGMTAYLEQTPDQALYPMLQNRALLLNNGEAYTFTFSGKPPVASDGFWSLTLYNSQGYLVENSLNKYSVGDRSNITYPDGTQAYGSSATRKDGKFQVLIQAENMPPPRNWTNNWLPSPANGTFSVALRFFAPKNASTDGSYQYPVISKGRAIVS</sequence>
<evidence type="ECO:0000313" key="4">
    <source>
        <dbReference type="Proteomes" id="UP000070700"/>
    </source>
</evidence>
<proteinExistence type="predicted"/>
<name>A0A194WT26_MOLSC</name>
<feature type="domain" description="DUF1254" evidence="2">
    <location>
        <begin position="34"/>
        <end position="174"/>
    </location>
</feature>
<dbReference type="InterPro" id="IPR037050">
    <property type="entry name" value="DUF1254_sf"/>
</dbReference>
<evidence type="ECO:0000313" key="3">
    <source>
        <dbReference type="EMBL" id="KUJ10772.1"/>
    </source>
</evidence>
<dbReference type="GeneID" id="28823193"/>
<protein>
    <submittedName>
        <fullName evidence="3">DUF1254-domain-containing protein</fullName>
    </submittedName>
</protein>
<evidence type="ECO:0000259" key="1">
    <source>
        <dbReference type="Pfam" id="PF06742"/>
    </source>
</evidence>
<dbReference type="RefSeq" id="XP_018065127.1">
    <property type="nucleotide sequence ID" value="XM_018213467.1"/>
</dbReference>
<dbReference type="InParanoid" id="A0A194WT26"/>
<organism evidence="3 4">
    <name type="scientific">Mollisia scopiformis</name>
    <name type="common">Conifer needle endophyte fungus</name>
    <name type="synonym">Phialocephala scopiformis</name>
    <dbReference type="NCBI Taxonomy" id="149040"/>
    <lineage>
        <taxon>Eukaryota</taxon>
        <taxon>Fungi</taxon>
        <taxon>Dikarya</taxon>
        <taxon>Ascomycota</taxon>
        <taxon>Pezizomycotina</taxon>
        <taxon>Leotiomycetes</taxon>
        <taxon>Helotiales</taxon>
        <taxon>Mollisiaceae</taxon>
        <taxon>Mollisia</taxon>
    </lineage>
</organism>
<dbReference type="KEGG" id="psco:LY89DRAFT_674889"/>
<gene>
    <name evidence="3" type="ORF">LY89DRAFT_674889</name>
</gene>
<dbReference type="EMBL" id="KQ947428">
    <property type="protein sequence ID" value="KUJ10772.1"/>
    <property type="molecule type" value="Genomic_DNA"/>
</dbReference>
<dbReference type="InterPro" id="IPR010621">
    <property type="entry name" value="DUF1214"/>
</dbReference>
<dbReference type="Gene3D" id="2.60.40.1610">
    <property type="entry name" value="Domain of unknown function DUF1254"/>
    <property type="match status" value="1"/>
</dbReference>
<dbReference type="InterPro" id="IPR037049">
    <property type="entry name" value="DUF1214_C_sf"/>
</dbReference>
<accession>A0A194WT26</accession>